<dbReference type="EMBL" id="AMFJ01000481">
    <property type="protein sequence ID" value="EKE27435.1"/>
    <property type="molecule type" value="Genomic_DNA"/>
</dbReference>
<organism evidence="2">
    <name type="scientific">uncultured bacterium</name>
    <name type="common">gcode 4</name>
    <dbReference type="NCBI Taxonomy" id="1234023"/>
    <lineage>
        <taxon>Bacteria</taxon>
        <taxon>environmental samples</taxon>
    </lineage>
</organism>
<feature type="transmembrane region" description="Helical" evidence="1">
    <location>
        <begin position="33"/>
        <end position="52"/>
    </location>
</feature>
<keyword evidence="1" id="KW-1133">Transmembrane helix</keyword>
<reference evidence="2" key="1">
    <citation type="journal article" date="2012" name="Science">
        <title>Fermentation, hydrogen, and sulfur metabolism in multiple uncultivated bacterial phyla.</title>
        <authorList>
            <person name="Wrighton K.C."/>
            <person name="Thomas B.C."/>
            <person name="Sharon I."/>
            <person name="Miller C.S."/>
            <person name="Castelle C.J."/>
            <person name="VerBerkmoes N.C."/>
            <person name="Wilkins M.J."/>
            <person name="Hettich R.L."/>
            <person name="Lipton M.S."/>
            <person name="Williams K.H."/>
            <person name="Long P.E."/>
            <person name="Banfield J.F."/>
        </authorList>
    </citation>
    <scope>NUCLEOTIDE SEQUENCE [LARGE SCALE GENOMIC DNA]</scope>
</reference>
<sequence>MKKQYAEDTYNQEKCNRNMSIDKLNQEINSSRLMFIYLLLILVVFGILWYYFSNWILEKL</sequence>
<name>K2GVR3_9BACT</name>
<protein>
    <submittedName>
        <fullName evidence="2">Uncharacterized protein</fullName>
    </submittedName>
</protein>
<evidence type="ECO:0000313" key="2">
    <source>
        <dbReference type="EMBL" id="EKE27435.1"/>
    </source>
</evidence>
<proteinExistence type="predicted"/>
<evidence type="ECO:0000256" key="1">
    <source>
        <dbReference type="SAM" id="Phobius"/>
    </source>
</evidence>
<gene>
    <name evidence="2" type="ORF">ACD_3C00207G0005</name>
</gene>
<dbReference type="AlphaFoldDB" id="K2GVR3"/>
<keyword evidence="1" id="KW-0472">Membrane</keyword>
<accession>K2GVR3</accession>
<comment type="caution">
    <text evidence="2">The sequence shown here is derived from an EMBL/GenBank/DDBJ whole genome shotgun (WGS) entry which is preliminary data.</text>
</comment>
<keyword evidence="1" id="KW-0812">Transmembrane</keyword>